<feature type="compositionally biased region" description="Basic and acidic residues" evidence="1">
    <location>
        <begin position="140"/>
        <end position="149"/>
    </location>
</feature>
<accession>A0A2V1AVP8</accession>
<dbReference type="VEuPathDB" id="FungiDB:CXQ85_000859"/>
<evidence type="ECO:0000313" key="3">
    <source>
        <dbReference type="EMBL" id="PVH21864.1"/>
    </source>
</evidence>
<keyword evidence="2" id="KW-1133">Transmembrane helix</keyword>
<keyword evidence="2" id="KW-0812">Transmembrane</keyword>
<dbReference type="InterPro" id="IPR037504">
    <property type="entry name" value="PSI_induc_2"/>
</dbReference>
<dbReference type="PANTHER" id="PTHR40018">
    <property type="entry name" value="[PSI+] INDUCTION PROTEIN 2"/>
    <property type="match status" value="1"/>
</dbReference>
<dbReference type="GeneID" id="37006190"/>
<evidence type="ECO:0000256" key="2">
    <source>
        <dbReference type="SAM" id="Phobius"/>
    </source>
</evidence>
<dbReference type="PANTHER" id="PTHR40018:SF1">
    <property type="entry name" value="[PSI+] INDUCTION PROTEIN 2"/>
    <property type="match status" value="1"/>
</dbReference>
<keyword evidence="4" id="KW-1185">Reference proteome</keyword>
<comment type="caution">
    <text evidence="3">The sequence shown here is derived from an EMBL/GenBank/DDBJ whole genome shotgun (WGS) entry which is preliminary data.</text>
</comment>
<evidence type="ECO:0000313" key="4">
    <source>
        <dbReference type="Proteomes" id="UP000244309"/>
    </source>
</evidence>
<dbReference type="OrthoDB" id="3980401at2759"/>
<sequence length="149" mass="16538">MYIANDLASLIPREDDGTETARSFRSWDTCMDNNVCRITACVGITVAILVGIAIFAACVRGCRHSLSFSEAFCCCCPCGRRVKYEEPVELKPIQDPVMYPPKRYFSQPPPPQAPPAYHVADGYEGNSNGTVSGYYGPEVPDYRQEKNWG</sequence>
<dbReference type="Proteomes" id="UP000244309">
    <property type="component" value="Unassembled WGS sequence"/>
</dbReference>
<feature type="region of interest" description="Disordered" evidence="1">
    <location>
        <begin position="104"/>
        <end position="149"/>
    </location>
</feature>
<evidence type="ECO:0000256" key="1">
    <source>
        <dbReference type="SAM" id="MobiDB-lite"/>
    </source>
</evidence>
<keyword evidence="2" id="KW-0472">Membrane</keyword>
<gene>
    <name evidence="3" type="ORF">CXQ85_000859</name>
</gene>
<reference evidence="3 4" key="1">
    <citation type="submission" date="2017-12" db="EMBL/GenBank/DDBJ databases">
        <title>Genome Sequence of a Multidrug-Resistant Candida haemulonii Isolate from a Patient with Chronic Leg Ulcers in Israel.</title>
        <authorList>
            <person name="Chow N.A."/>
            <person name="Gade L."/>
            <person name="Batra D."/>
            <person name="Rowe L.A."/>
            <person name="Ben-Ami R."/>
            <person name="Loparev V.N."/>
            <person name="Litvintseva A.P."/>
        </authorList>
    </citation>
    <scope>NUCLEOTIDE SEQUENCE [LARGE SCALE GENOMIC DNA]</scope>
    <source>
        <strain evidence="3 4">B11899</strain>
    </source>
</reference>
<dbReference type="AlphaFoldDB" id="A0A2V1AVP8"/>
<dbReference type="RefSeq" id="XP_025342804.1">
    <property type="nucleotide sequence ID" value="XM_025484589.1"/>
</dbReference>
<dbReference type="GO" id="GO:0005935">
    <property type="term" value="C:cellular bud neck"/>
    <property type="evidence" value="ECO:0007669"/>
    <property type="project" value="TreeGrafter"/>
</dbReference>
<feature type="transmembrane region" description="Helical" evidence="2">
    <location>
        <begin position="37"/>
        <end position="59"/>
    </location>
</feature>
<organism evidence="3 4">
    <name type="scientific">Candidozyma haemuli</name>
    <dbReference type="NCBI Taxonomy" id="45357"/>
    <lineage>
        <taxon>Eukaryota</taxon>
        <taxon>Fungi</taxon>
        <taxon>Dikarya</taxon>
        <taxon>Ascomycota</taxon>
        <taxon>Saccharomycotina</taxon>
        <taxon>Pichiomycetes</taxon>
        <taxon>Metschnikowiaceae</taxon>
        <taxon>Candidozyma</taxon>
    </lineage>
</organism>
<proteinExistence type="predicted"/>
<dbReference type="EMBL" id="PKFO01000005">
    <property type="protein sequence ID" value="PVH21864.1"/>
    <property type="molecule type" value="Genomic_DNA"/>
</dbReference>
<dbReference type="GO" id="GO:0005886">
    <property type="term" value="C:plasma membrane"/>
    <property type="evidence" value="ECO:0007669"/>
    <property type="project" value="TreeGrafter"/>
</dbReference>
<name>A0A2V1AVP8_9ASCO</name>
<protein>
    <submittedName>
        <fullName evidence="3">Uncharacterized protein</fullName>
    </submittedName>
</protein>